<dbReference type="EMBL" id="VDCV01000019">
    <property type="protein sequence ID" value="KAB5512628.1"/>
    <property type="molecule type" value="Genomic_DNA"/>
</dbReference>
<proteinExistence type="predicted"/>
<accession>A0A5N5IZR3</accession>
<dbReference type="Proteomes" id="UP000326939">
    <property type="component" value="Chromosome 19"/>
</dbReference>
<feature type="region of interest" description="Disordered" evidence="1">
    <location>
        <begin position="92"/>
        <end position="115"/>
    </location>
</feature>
<evidence type="ECO:0000313" key="2">
    <source>
        <dbReference type="EMBL" id="KAB5512628.1"/>
    </source>
</evidence>
<protein>
    <submittedName>
        <fullName evidence="2">Uncharacterized protein</fullName>
    </submittedName>
</protein>
<gene>
    <name evidence="2" type="ORF">DKX38_029656</name>
</gene>
<comment type="caution">
    <text evidence="2">The sequence shown here is derived from an EMBL/GenBank/DDBJ whole genome shotgun (WGS) entry which is preliminary data.</text>
</comment>
<keyword evidence="3" id="KW-1185">Reference proteome</keyword>
<evidence type="ECO:0000313" key="3">
    <source>
        <dbReference type="Proteomes" id="UP000326939"/>
    </source>
</evidence>
<evidence type="ECO:0000256" key="1">
    <source>
        <dbReference type="SAM" id="MobiDB-lite"/>
    </source>
</evidence>
<name>A0A5N5IZR3_9ROSI</name>
<sequence length="235" mass="26604">MCWKMQACGEGIHEIVSARGERGDAEYNETGELEEEKPGTVKLKLNWFPHEIGTKEQAVVLEIEGAGQKLHMKLPWRKPSQSRRLYIMSGPNIQVKGPEPAEEHGDVQPKEELQEKPGTVSKALHEAPMEKAKPITQTIYNVWSKHTGDGSRTSGRTWRCSAKGRLQRIMVEPWKIPTIPGPCCEEEMKCSLKTNNNANMVPIFSDFVYSAPKDAITDQQWSNQLHITDDNDPKW</sequence>
<organism evidence="2 3">
    <name type="scientific">Salix brachista</name>
    <dbReference type="NCBI Taxonomy" id="2182728"/>
    <lineage>
        <taxon>Eukaryota</taxon>
        <taxon>Viridiplantae</taxon>
        <taxon>Streptophyta</taxon>
        <taxon>Embryophyta</taxon>
        <taxon>Tracheophyta</taxon>
        <taxon>Spermatophyta</taxon>
        <taxon>Magnoliopsida</taxon>
        <taxon>eudicotyledons</taxon>
        <taxon>Gunneridae</taxon>
        <taxon>Pentapetalae</taxon>
        <taxon>rosids</taxon>
        <taxon>fabids</taxon>
        <taxon>Malpighiales</taxon>
        <taxon>Salicaceae</taxon>
        <taxon>Saliceae</taxon>
        <taxon>Salix</taxon>
    </lineage>
</organism>
<dbReference type="AlphaFoldDB" id="A0A5N5IZR3"/>
<reference evidence="3" key="1">
    <citation type="journal article" date="2019" name="Gigascience">
        <title>De novo genome assembly of the endangered Acer yangbiense, a plant species with extremely small populations endemic to Yunnan Province, China.</title>
        <authorList>
            <person name="Yang J."/>
            <person name="Wariss H.M."/>
            <person name="Tao L."/>
            <person name="Zhang R."/>
            <person name="Yun Q."/>
            <person name="Hollingsworth P."/>
            <person name="Dao Z."/>
            <person name="Luo G."/>
            <person name="Guo H."/>
            <person name="Ma Y."/>
            <person name="Sun W."/>
        </authorList>
    </citation>
    <scope>NUCLEOTIDE SEQUENCE [LARGE SCALE GENOMIC DNA]</scope>
    <source>
        <strain evidence="3">cv. br00</strain>
    </source>
</reference>
<feature type="compositionally biased region" description="Basic and acidic residues" evidence="1">
    <location>
        <begin position="99"/>
        <end position="115"/>
    </location>
</feature>